<reference evidence="1 2" key="1">
    <citation type="submission" date="2023-07" db="EMBL/GenBank/DDBJ databases">
        <title>Sequencing the genomes of 1000 actinobacteria strains.</title>
        <authorList>
            <person name="Klenk H.-P."/>
        </authorList>
    </citation>
    <scope>NUCLEOTIDE SEQUENCE [LARGE SCALE GENOMIC DNA]</scope>
    <source>
        <strain evidence="1 2">DSM 14555</strain>
    </source>
</reference>
<protein>
    <submittedName>
        <fullName evidence="1">Glutaredoxin</fullName>
    </submittedName>
</protein>
<name>A0ABU1JCN2_9MICC</name>
<evidence type="ECO:0000313" key="2">
    <source>
        <dbReference type="Proteomes" id="UP001185069"/>
    </source>
</evidence>
<dbReference type="InterPro" id="IPR036249">
    <property type="entry name" value="Thioredoxin-like_sf"/>
</dbReference>
<dbReference type="Proteomes" id="UP001185069">
    <property type="component" value="Unassembled WGS sequence"/>
</dbReference>
<gene>
    <name evidence="1" type="ORF">JOE69_002430</name>
</gene>
<sequence length="83" mass="9055">MPEDALLLLVKSRCHLCAAARSVVSEVAAEFGLAVAERSIDGDADLAGRYAEEVPVLFIDGVQRDFWTIDPDRLRRLLSARAG</sequence>
<proteinExistence type="predicted"/>
<comment type="caution">
    <text evidence="1">The sequence shown here is derived from an EMBL/GenBank/DDBJ whole genome shotgun (WGS) entry which is preliminary data.</text>
</comment>
<dbReference type="Pfam" id="PF05768">
    <property type="entry name" value="Glrx-like"/>
    <property type="match status" value="1"/>
</dbReference>
<organism evidence="1 2">
    <name type="scientific">Arthrobacter russicus</name>
    <dbReference type="NCBI Taxonomy" id="172040"/>
    <lineage>
        <taxon>Bacteria</taxon>
        <taxon>Bacillati</taxon>
        <taxon>Actinomycetota</taxon>
        <taxon>Actinomycetes</taxon>
        <taxon>Micrococcales</taxon>
        <taxon>Micrococcaceae</taxon>
        <taxon>Arthrobacter</taxon>
    </lineage>
</organism>
<accession>A0ABU1JCN2</accession>
<dbReference type="InterPro" id="IPR008554">
    <property type="entry name" value="Glutaredoxin-like"/>
</dbReference>
<evidence type="ECO:0000313" key="1">
    <source>
        <dbReference type="EMBL" id="MDR6270192.1"/>
    </source>
</evidence>
<keyword evidence="2" id="KW-1185">Reference proteome</keyword>
<dbReference type="SUPFAM" id="SSF52833">
    <property type="entry name" value="Thioredoxin-like"/>
    <property type="match status" value="1"/>
</dbReference>
<dbReference type="EMBL" id="JAVDQF010000001">
    <property type="protein sequence ID" value="MDR6270192.1"/>
    <property type="molecule type" value="Genomic_DNA"/>
</dbReference>
<dbReference type="CDD" id="cd01659">
    <property type="entry name" value="TRX_superfamily"/>
    <property type="match status" value="1"/>
</dbReference>
<dbReference type="RefSeq" id="WP_309799090.1">
    <property type="nucleotide sequence ID" value="NZ_BAAAHY010000005.1"/>
</dbReference>
<dbReference type="Gene3D" id="3.40.30.10">
    <property type="entry name" value="Glutaredoxin"/>
    <property type="match status" value="1"/>
</dbReference>